<proteinExistence type="predicted"/>
<dbReference type="PANTHER" id="PTHR40596">
    <property type="entry name" value="CITRATE LYASE ALPHA CHAIN"/>
    <property type="match status" value="1"/>
</dbReference>
<protein>
    <submittedName>
        <fullName evidence="1">Citrate lyase alpha chain</fullName>
        <ecNumber evidence="1">4.1.3.6</ecNumber>
    </submittedName>
</protein>
<evidence type="ECO:0000313" key="1">
    <source>
        <dbReference type="EMBL" id="MPN34004.1"/>
    </source>
</evidence>
<accession>A0A645HD30</accession>
<keyword evidence="1" id="KW-0456">Lyase</keyword>
<dbReference type="GO" id="GO:0008815">
    <property type="term" value="F:citrate (pro-3S)-lyase activity"/>
    <property type="evidence" value="ECO:0007669"/>
    <property type="project" value="UniProtKB-EC"/>
</dbReference>
<dbReference type="PANTHER" id="PTHR40596:SF1">
    <property type="entry name" value="CITRATE LYASE ALPHA CHAIN"/>
    <property type="match status" value="1"/>
</dbReference>
<dbReference type="GO" id="GO:0008814">
    <property type="term" value="F:citrate CoA-transferase activity"/>
    <property type="evidence" value="ECO:0007669"/>
    <property type="project" value="InterPro"/>
</dbReference>
<dbReference type="GO" id="GO:0006084">
    <property type="term" value="P:acetyl-CoA metabolic process"/>
    <property type="evidence" value="ECO:0007669"/>
    <property type="project" value="InterPro"/>
</dbReference>
<sequence>MRGRMPSVRERVNTIVTPGDTVDVLVTDQGIAVNPKRPEVKERLEKAHLKVTSIEELAHRAERITGKPDPLPFGDKIVGVCTYRDGSVLDLIRNIT</sequence>
<organism evidence="1">
    <name type="scientific">bioreactor metagenome</name>
    <dbReference type="NCBI Taxonomy" id="1076179"/>
    <lineage>
        <taxon>unclassified sequences</taxon>
        <taxon>metagenomes</taxon>
        <taxon>ecological metagenomes</taxon>
    </lineage>
</organism>
<dbReference type="GO" id="GO:0005737">
    <property type="term" value="C:cytoplasm"/>
    <property type="evidence" value="ECO:0007669"/>
    <property type="project" value="InterPro"/>
</dbReference>
<dbReference type="InterPro" id="IPR006472">
    <property type="entry name" value="Citrate_lyase_asu"/>
</dbReference>
<comment type="caution">
    <text evidence="1">The sequence shown here is derived from an EMBL/GenBank/DDBJ whole genome shotgun (WGS) entry which is preliminary data.</text>
</comment>
<dbReference type="AlphaFoldDB" id="A0A645HD30"/>
<dbReference type="Gene3D" id="3.40.1080.10">
    <property type="entry name" value="Glutaconate Coenzyme A-transferase"/>
    <property type="match status" value="1"/>
</dbReference>
<name>A0A645HD30_9ZZZZ</name>
<dbReference type="Pfam" id="PF04223">
    <property type="entry name" value="CitF"/>
    <property type="match status" value="1"/>
</dbReference>
<dbReference type="EMBL" id="VSSQ01086824">
    <property type="protein sequence ID" value="MPN34004.1"/>
    <property type="molecule type" value="Genomic_DNA"/>
</dbReference>
<dbReference type="EC" id="4.1.3.6" evidence="1"/>
<gene>
    <name evidence="1" type="primary">citF_21</name>
    <name evidence="1" type="ORF">SDC9_181496</name>
</gene>
<reference evidence="1" key="1">
    <citation type="submission" date="2019-08" db="EMBL/GenBank/DDBJ databases">
        <authorList>
            <person name="Kucharzyk K."/>
            <person name="Murdoch R.W."/>
            <person name="Higgins S."/>
            <person name="Loffler F."/>
        </authorList>
    </citation>
    <scope>NUCLEOTIDE SEQUENCE</scope>
</reference>
<dbReference type="InterPro" id="IPR037171">
    <property type="entry name" value="NagB/RpiA_transferase-like"/>
</dbReference>
<dbReference type="GO" id="GO:0009346">
    <property type="term" value="C:ATP-independent citrate lyase complex"/>
    <property type="evidence" value="ECO:0007669"/>
    <property type="project" value="InterPro"/>
</dbReference>
<dbReference type="SUPFAM" id="SSF100950">
    <property type="entry name" value="NagB/RpiA/CoA transferase-like"/>
    <property type="match status" value="1"/>
</dbReference>